<keyword evidence="1 10" id="KW-0808">Transferase</keyword>
<dbReference type="GO" id="GO:0005829">
    <property type="term" value="C:cytosol"/>
    <property type="evidence" value="ECO:0007669"/>
    <property type="project" value="TreeGrafter"/>
</dbReference>
<dbReference type="PANTHER" id="PTHR30621">
    <property type="entry name" value="GLUTAMINE SYNTHETASE ADENYLYLTRANSFERASE"/>
    <property type="match status" value="1"/>
</dbReference>
<dbReference type="SUPFAM" id="SSF81301">
    <property type="entry name" value="Nucleotidyltransferase"/>
    <property type="match status" value="2"/>
</dbReference>
<keyword evidence="11" id="KW-1185">Reference proteome</keyword>
<keyword evidence="2 10" id="KW-0548">Nucleotidyltransferase</keyword>
<reference evidence="10 11" key="1">
    <citation type="submission" date="2020-07" db="EMBL/GenBank/DDBJ databases">
        <title>Sequencing the genomes of 1000 actinobacteria strains.</title>
        <authorList>
            <person name="Klenk H.-P."/>
        </authorList>
    </citation>
    <scope>NUCLEOTIDE SEQUENCE [LARGE SCALE GENOMIC DNA]</scope>
    <source>
        <strain evidence="10 11">DSM 44121</strain>
    </source>
</reference>
<feature type="region of interest" description="Disordered" evidence="7">
    <location>
        <begin position="110"/>
        <end position="180"/>
    </location>
</feature>
<dbReference type="Pfam" id="PF03710">
    <property type="entry name" value="GlnE"/>
    <property type="match status" value="2"/>
</dbReference>
<sequence>MQSRRPETLTTHLIRAGFADLTRSASLWRDPDLVAVLDSSPQGNGGAGRTAGPDRGAVVLEPAAVALLRSLAAVADPDLALLQLVRLAAAAPDRLRPVLAFGPDDAAADRAAADRSADRAGVGSSADRSGADRPTSGNGSGSGSGNGSGNGSRNGSGNGTGNPANGASDNGGSEDDEAPRPTARDRLLRVLGSSSALGDELVRHPVLLELILGLTPGTGVPAESVRAELLRAVDADPGSAEPVAGTQASADPSGAAPGGTAPGGTGPGGTAPGSTALGSTTLGGTSPVGGASPSYTDRLRRAYRARLLRIAATDVTAPDPRAVLPAVAAALADLAAAALEGALAVARSEEEDHAAGVRLAVLGMGKTGGRELNYISDVDVIYVAEPGVLSDGAPACDEDHALRVATRLAGRLAQVCSGASAEPALWQVDAALRPEGKQGPLVRTLASHVAYYERWAVTWEFQALLKARPVAGDLGLGEAYTAAVGPLVWQAVERPNFVEDARAMRKRVEDNVPVAEADRQIKLGKGGLRDVEFTVQLLQLVHGRADEDIRSRTTLDALAALSRGGYVGREHARRMGECYRFLRALEHRVQLFRLRRTHLMPTAEAELRRLARGLGYGGADDLVKTWRSVRREVRDLHEAVYYRPLLPATALLSTGEASLAPRAAMARFAAIGYRDPAGAMRHVQALTDGVSRRAAIQRQLLPVLLGWFAEGADPDEGLLAFRKLSDTLGSTHWYLRLLRDSAEAASRLAQVLSSSRYLADAIGKSPESVRWLAQTESLAPRGARRLAAEADALLGRAQEVDNATIALRALRRRELARTGVAEVLGELGPVDAAKAISDAADVVLAGGLRIAEHEARAERKVARGDEPARLLIVAMGRLGGQEIGYGSDADIMFVYEAVGGAGDKEANDYALTVAKGMRRILTAVGPEPGLPVDADLRPEGRNGPLVRSFESYVKYYGRWSSPWEAQALLRARALSGTLSVVAAGGPDEGAVAASLADGGGAGGAASAGGAGAPGAGVAADGTDAGADAVGADAVGSELDLGPGAEGGRSLGARFTELIDPLRYPEGGPDAAVLREVRRIKARVESERLPRGADPARHLKLGRGGVSDVEWTVQLLQLQHAFEVPGLRTTGTVAALTAANEAGLLTDDDAEVLHEAWVLASRLRSAIVLWSGRTTGAGIDMLPHDSHALTGIARLLGDVGTGPELEELYLRVARRARAVMERVFYGAE</sequence>
<dbReference type="InterPro" id="IPR043519">
    <property type="entry name" value="NT_sf"/>
</dbReference>
<accession>A0A7W3PER2</accession>
<dbReference type="EMBL" id="JACGWV010000001">
    <property type="protein sequence ID" value="MBA8809143.1"/>
    <property type="molecule type" value="Genomic_DNA"/>
</dbReference>
<comment type="caution">
    <text evidence="10">The sequence shown here is derived from an EMBL/GenBank/DDBJ whole genome shotgun (WGS) entry which is preliminary data.</text>
</comment>
<evidence type="ECO:0000256" key="3">
    <source>
        <dbReference type="ARBA" id="ARBA00022741"/>
    </source>
</evidence>
<keyword evidence="5" id="KW-0460">Magnesium</keyword>
<feature type="domain" description="PII-uridylyltransferase/Glutamine-synthetase adenylyltransferase" evidence="9">
    <location>
        <begin position="1080"/>
        <end position="1219"/>
    </location>
</feature>
<dbReference type="InterPro" id="IPR005190">
    <property type="entry name" value="GlnE_rpt_dom"/>
</dbReference>
<evidence type="ECO:0000256" key="2">
    <source>
        <dbReference type="ARBA" id="ARBA00022695"/>
    </source>
</evidence>
<feature type="domain" description="Glutamate-ammonia ligase adenylyltransferase repeated" evidence="8">
    <location>
        <begin position="296"/>
        <end position="478"/>
    </location>
</feature>
<proteinExistence type="predicted"/>
<feature type="region of interest" description="Disordered" evidence="7">
    <location>
        <begin position="237"/>
        <end position="295"/>
    </location>
</feature>
<evidence type="ECO:0000256" key="7">
    <source>
        <dbReference type="SAM" id="MobiDB-lite"/>
    </source>
</evidence>
<evidence type="ECO:0000259" key="8">
    <source>
        <dbReference type="Pfam" id="PF03710"/>
    </source>
</evidence>
<evidence type="ECO:0000256" key="6">
    <source>
        <dbReference type="ARBA" id="ARBA00023268"/>
    </source>
</evidence>
<organism evidence="10 11">
    <name type="scientific">Promicromonospora sukumoe</name>
    <dbReference type="NCBI Taxonomy" id="88382"/>
    <lineage>
        <taxon>Bacteria</taxon>
        <taxon>Bacillati</taxon>
        <taxon>Actinomycetota</taxon>
        <taxon>Actinomycetes</taxon>
        <taxon>Micrococcales</taxon>
        <taxon>Promicromonosporaceae</taxon>
        <taxon>Promicromonospora</taxon>
    </lineage>
</organism>
<dbReference type="Proteomes" id="UP000540568">
    <property type="component" value="Unassembled WGS sequence"/>
</dbReference>
<dbReference type="GO" id="GO:0008882">
    <property type="term" value="F:[glutamate-ammonia-ligase] adenylyltransferase activity"/>
    <property type="evidence" value="ECO:0007669"/>
    <property type="project" value="UniProtKB-EC"/>
</dbReference>
<evidence type="ECO:0000256" key="5">
    <source>
        <dbReference type="ARBA" id="ARBA00022842"/>
    </source>
</evidence>
<dbReference type="NCBIfam" id="NF010707">
    <property type="entry name" value="PRK14109.1"/>
    <property type="match status" value="1"/>
</dbReference>
<protein>
    <submittedName>
        <fullName evidence="10">Glutamate-ammonia-ligase adenylyltransferase</fullName>
        <ecNumber evidence="10">2.7.7.42</ecNumber>
    </submittedName>
</protein>
<dbReference type="RefSeq" id="WP_182617792.1">
    <property type="nucleotide sequence ID" value="NZ_BAAATF010000003.1"/>
</dbReference>
<keyword evidence="4" id="KW-0067">ATP-binding</keyword>
<keyword evidence="3" id="KW-0547">Nucleotide-binding</keyword>
<dbReference type="GO" id="GO:0005524">
    <property type="term" value="F:ATP binding"/>
    <property type="evidence" value="ECO:0007669"/>
    <property type="project" value="UniProtKB-KW"/>
</dbReference>
<evidence type="ECO:0000259" key="9">
    <source>
        <dbReference type="Pfam" id="PF08335"/>
    </source>
</evidence>
<dbReference type="InterPro" id="IPR013546">
    <property type="entry name" value="PII_UdlTrfase/GS_AdlTrfase"/>
</dbReference>
<dbReference type="CDD" id="cd05401">
    <property type="entry name" value="NT_GlnE_GlnD_like"/>
    <property type="match status" value="2"/>
</dbReference>
<keyword evidence="6" id="KW-0511">Multifunctional enzyme</keyword>
<evidence type="ECO:0000313" key="10">
    <source>
        <dbReference type="EMBL" id="MBA8809143.1"/>
    </source>
</evidence>
<dbReference type="InterPro" id="IPR023057">
    <property type="entry name" value="GlnE"/>
</dbReference>
<keyword evidence="10" id="KW-0436">Ligase</keyword>
<gene>
    <name evidence="10" type="ORF">FHX71_003085</name>
</gene>
<dbReference type="Pfam" id="PF08335">
    <property type="entry name" value="GlnD_UR_UTase"/>
    <property type="match status" value="2"/>
</dbReference>
<dbReference type="EC" id="2.7.7.42" evidence="10"/>
<feature type="compositionally biased region" description="Gly residues" evidence="7">
    <location>
        <begin position="256"/>
        <end position="271"/>
    </location>
</feature>
<dbReference type="GO" id="GO:0016874">
    <property type="term" value="F:ligase activity"/>
    <property type="evidence" value="ECO:0007669"/>
    <property type="project" value="UniProtKB-KW"/>
</dbReference>
<dbReference type="Gene3D" id="3.30.460.10">
    <property type="entry name" value="Beta Polymerase, domain 2"/>
    <property type="match status" value="2"/>
</dbReference>
<evidence type="ECO:0000313" key="11">
    <source>
        <dbReference type="Proteomes" id="UP000540568"/>
    </source>
</evidence>
<dbReference type="AlphaFoldDB" id="A0A7W3PER2"/>
<dbReference type="GO" id="GO:0000820">
    <property type="term" value="P:regulation of glutamine family amino acid metabolic process"/>
    <property type="evidence" value="ECO:0007669"/>
    <property type="project" value="TreeGrafter"/>
</dbReference>
<dbReference type="PANTHER" id="PTHR30621:SF0">
    <property type="entry name" value="BIFUNCTIONAL GLUTAMINE SYNTHETASE ADENYLYLTRANSFERASE_ADENYLYL-REMOVING ENZYME"/>
    <property type="match status" value="1"/>
</dbReference>
<evidence type="ECO:0000256" key="1">
    <source>
        <dbReference type="ARBA" id="ARBA00022679"/>
    </source>
</evidence>
<evidence type="ECO:0000256" key="4">
    <source>
        <dbReference type="ARBA" id="ARBA00022840"/>
    </source>
</evidence>
<feature type="domain" description="PII-uridylyltransferase/Glutamine-synthetase adenylyltransferase" evidence="9">
    <location>
        <begin position="503"/>
        <end position="640"/>
    </location>
</feature>
<dbReference type="SUPFAM" id="SSF81593">
    <property type="entry name" value="Nucleotidyltransferase substrate binding subunit/domain"/>
    <property type="match status" value="2"/>
</dbReference>
<name>A0A7W3PER2_9MICO</name>
<dbReference type="Gene3D" id="1.20.120.330">
    <property type="entry name" value="Nucleotidyltransferases domain 2"/>
    <property type="match status" value="2"/>
</dbReference>
<feature type="domain" description="Glutamate-ammonia ligase adenylyltransferase repeated" evidence="8">
    <location>
        <begin position="747"/>
        <end position="978"/>
    </location>
</feature>
<feature type="compositionally biased region" description="Low complexity" evidence="7">
    <location>
        <begin position="272"/>
        <end position="290"/>
    </location>
</feature>
<feature type="compositionally biased region" description="Gly residues" evidence="7">
    <location>
        <begin position="138"/>
        <end position="160"/>
    </location>
</feature>